<dbReference type="FunFam" id="3.40.50.1440:FF:000001">
    <property type="entry name" value="Cell division protein FtsZ"/>
    <property type="match status" value="1"/>
</dbReference>
<feature type="binding site" evidence="5">
    <location>
        <begin position="19"/>
        <end position="23"/>
    </location>
    <ligand>
        <name>GTP</name>
        <dbReference type="ChEBI" id="CHEBI:37565"/>
    </ligand>
</feature>
<dbReference type="GO" id="GO:0000917">
    <property type="term" value="P:division septum assembly"/>
    <property type="evidence" value="ECO:0007669"/>
    <property type="project" value="UniProtKB-KW"/>
</dbReference>
<dbReference type="SMART" id="SM00864">
    <property type="entry name" value="Tubulin"/>
    <property type="match status" value="1"/>
</dbReference>
<evidence type="ECO:0000256" key="6">
    <source>
        <dbReference type="NCBIfam" id="TIGR00065"/>
    </source>
</evidence>
<dbReference type="GO" id="GO:0005737">
    <property type="term" value="C:cytoplasm"/>
    <property type="evidence" value="ECO:0007669"/>
    <property type="project" value="UniProtKB-SubCell"/>
</dbReference>
<proteinExistence type="inferred from homology"/>
<dbReference type="Pfam" id="PF12327">
    <property type="entry name" value="FtsZ_C"/>
    <property type="match status" value="1"/>
</dbReference>
<feature type="region of interest" description="Disordered" evidence="7">
    <location>
        <begin position="325"/>
        <end position="345"/>
    </location>
</feature>
<dbReference type="SUPFAM" id="SSF55307">
    <property type="entry name" value="Tubulin C-terminal domain-like"/>
    <property type="match status" value="1"/>
</dbReference>
<comment type="subunit">
    <text evidence="5">Homodimer. Polymerizes to form a dynamic ring structure in a strictly GTP-dependent manner. Interacts directly with several other division proteins.</text>
</comment>
<name>A0A291IRB6_9MOLU</name>
<evidence type="ECO:0000313" key="8">
    <source>
        <dbReference type="EMBL" id="ATG97485.1"/>
    </source>
</evidence>
<evidence type="ECO:0000256" key="4">
    <source>
        <dbReference type="ARBA" id="ARBA00023210"/>
    </source>
</evidence>
<evidence type="ECO:0000256" key="2">
    <source>
        <dbReference type="ARBA" id="ARBA00022741"/>
    </source>
</evidence>
<evidence type="ECO:0000256" key="3">
    <source>
        <dbReference type="ARBA" id="ARBA00023134"/>
    </source>
</evidence>
<dbReference type="Proteomes" id="UP000232227">
    <property type="component" value="Chromosome"/>
</dbReference>
<evidence type="ECO:0000313" key="9">
    <source>
        <dbReference type="Proteomes" id="UP000232227"/>
    </source>
</evidence>
<dbReference type="GO" id="GO:0051258">
    <property type="term" value="P:protein polymerization"/>
    <property type="evidence" value="ECO:0007669"/>
    <property type="project" value="UniProtKB-UniRule"/>
</dbReference>
<dbReference type="InterPro" id="IPR036525">
    <property type="entry name" value="Tubulin/FtsZ_GTPase_sf"/>
</dbReference>
<dbReference type="PANTHER" id="PTHR30314:SF3">
    <property type="entry name" value="MITOCHONDRIAL DIVISION PROTEIN FSZA"/>
    <property type="match status" value="1"/>
</dbReference>
<organism evidence="8 9">
    <name type="scientific">Mesoplasma lactucae ATCC 49193</name>
    <dbReference type="NCBI Taxonomy" id="81460"/>
    <lineage>
        <taxon>Bacteria</taxon>
        <taxon>Bacillati</taxon>
        <taxon>Mycoplasmatota</taxon>
        <taxon>Mollicutes</taxon>
        <taxon>Entomoplasmatales</taxon>
        <taxon>Entomoplasmataceae</taxon>
        <taxon>Mesoplasma</taxon>
    </lineage>
</organism>
<keyword evidence="3 5" id="KW-0342">GTP-binding</keyword>
<dbReference type="PRINTS" id="PR00423">
    <property type="entry name" value="CELLDVISFTSZ"/>
</dbReference>
<dbReference type="GO" id="GO:0043093">
    <property type="term" value="P:FtsZ-dependent cytokinesis"/>
    <property type="evidence" value="ECO:0007669"/>
    <property type="project" value="UniProtKB-UniRule"/>
</dbReference>
<dbReference type="EMBL" id="CP023668">
    <property type="protein sequence ID" value="ATG97485.1"/>
    <property type="molecule type" value="Genomic_DNA"/>
</dbReference>
<feature type="binding site" evidence="5">
    <location>
        <begin position="106"/>
        <end position="108"/>
    </location>
    <ligand>
        <name>GTP</name>
        <dbReference type="ChEBI" id="CHEBI:37565"/>
    </ligand>
</feature>
<keyword evidence="5 8" id="KW-0132">Cell division</keyword>
<dbReference type="InterPro" id="IPR000158">
    <property type="entry name" value="Cell_div_FtsZ"/>
</dbReference>
<evidence type="ECO:0000256" key="5">
    <source>
        <dbReference type="HAMAP-Rule" id="MF_00909"/>
    </source>
</evidence>
<dbReference type="NCBIfam" id="TIGR00065">
    <property type="entry name" value="ftsZ"/>
    <property type="match status" value="1"/>
</dbReference>
<dbReference type="KEGG" id="mlac:CP520_01805"/>
<keyword evidence="5" id="KW-0963">Cytoplasm</keyword>
<dbReference type="RefSeq" id="WP_096862773.1">
    <property type="nucleotide sequence ID" value="NZ_CP023668.1"/>
</dbReference>
<feature type="compositionally biased region" description="Polar residues" evidence="7">
    <location>
        <begin position="328"/>
        <end position="340"/>
    </location>
</feature>
<dbReference type="PANTHER" id="PTHR30314">
    <property type="entry name" value="CELL DIVISION PROTEIN FTSZ-RELATED"/>
    <property type="match status" value="1"/>
</dbReference>
<dbReference type="GO" id="GO:0032153">
    <property type="term" value="C:cell division site"/>
    <property type="evidence" value="ECO:0007669"/>
    <property type="project" value="UniProtKB-UniRule"/>
</dbReference>
<dbReference type="OrthoDB" id="9813375at2"/>
<dbReference type="InterPro" id="IPR045061">
    <property type="entry name" value="FtsZ/CetZ"/>
</dbReference>
<dbReference type="InterPro" id="IPR003008">
    <property type="entry name" value="Tubulin_FtsZ_GTPase"/>
</dbReference>
<feature type="binding site" evidence="5">
    <location>
        <position position="141"/>
    </location>
    <ligand>
        <name>GTP</name>
        <dbReference type="ChEBI" id="CHEBI:37565"/>
    </ligand>
</feature>
<dbReference type="PROSITE" id="PS01134">
    <property type="entry name" value="FTSZ_1"/>
    <property type="match status" value="1"/>
</dbReference>
<keyword evidence="2 5" id="KW-0547">Nucleotide-binding</keyword>
<comment type="function">
    <text evidence="5">Essential cell division protein that forms a contractile ring structure (Z ring) at the future cell division site. The regulation of the ring assembly controls the timing and the location of cell division. One of the functions of the FtsZ ring is to recruit other cell division proteins to the septum to produce a new cell wall between the dividing cells. Binds GTP and shows GTPase activity.</text>
</comment>
<sequence>MAKEWVNNGAMIKVIGVGGGGNNAVNRMLENDMKNVEFIVANTDMQVLNASGIDKKLILGEATCKGLGAGADPEIGKKAAIEAEDEIKEALQGAELVFIAAGMGGGTGTGAAPVIAKIARELGALTIGIVTKPFRFEGKKRVNFANEGIEELQKNVDSMIIVSNDRLLELTGNIPAKESFREADNILRQGVQTITDLIAIPSQINLDFADVKNVMKNKGKALFGIGVGSGDGGAVEAAKKAINSSLLDTSIRGAKDAIVNVTGGSKITLNDVYAAVNVIEEAAGEDLNIVFGMATNDELKDNIVVTIIATGFDENLESNENEELDFSQQTVNEPQQTSATDMDEEVEMVESDYDLDEEDEAEEDISFGDLTEEEVLEATMTNFTFNNEDNDIPSFVKHK</sequence>
<dbReference type="CDD" id="cd02201">
    <property type="entry name" value="FtsZ_type1"/>
    <property type="match status" value="1"/>
</dbReference>
<dbReference type="InterPro" id="IPR008280">
    <property type="entry name" value="Tub_FtsZ_C"/>
</dbReference>
<keyword evidence="4 5" id="KW-0717">Septation</keyword>
<feature type="binding site" evidence="5">
    <location>
        <position position="137"/>
    </location>
    <ligand>
        <name>GTP</name>
        <dbReference type="ChEBI" id="CHEBI:37565"/>
    </ligand>
</feature>
<reference evidence="8 9" key="1">
    <citation type="submission" date="2017-09" db="EMBL/GenBank/DDBJ databases">
        <title>SPAdes assembly of the Mesoplasma lactucae genome.</title>
        <authorList>
            <person name="Knight T.F."/>
            <person name="Rubinstein R."/>
            <person name="Citino T."/>
        </authorList>
    </citation>
    <scope>NUCLEOTIDE SEQUENCE [LARGE SCALE GENOMIC DNA]</scope>
    <source>
        <strain evidence="8 9">831-C4</strain>
    </source>
</reference>
<comment type="similarity">
    <text evidence="1 5">Belongs to the FtsZ family.</text>
</comment>
<feature type="binding site" evidence="5">
    <location>
        <position position="184"/>
    </location>
    <ligand>
        <name>GTP</name>
        <dbReference type="ChEBI" id="CHEBI:37565"/>
    </ligand>
</feature>
<keyword evidence="9" id="KW-1185">Reference proteome</keyword>
<dbReference type="HAMAP" id="MF_00909">
    <property type="entry name" value="FtsZ"/>
    <property type="match status" value="1"/>
</dbReference>
<dbReference type="GO" id="GO:0003924">
    <property type="term" value="F:GTPase activity"/>
    <property type="evidence" value="ECO:0007669"/>
    <property type="project" value="UniProtKB-UniRule"/>
</dbReference>
<evidence type="ECO:0000256" key="7">
    <source>
        <dbReference type="SAM" id="MobiDB-lite"/>
    </source>
</evidence>
<comment type="subcellular location">
    <subcellularLocation>
        <location evidence="5">Cytoplasm</location>
    </subcellularLocation>
    <text evidence="5">Assembles at midcell at the inner surface of the cytoplasmic membrane.</text>
</comment>
<dbReference type="Gene3D" id="3.40.50.1440">
    <property type="entry name" value="Tubulin/FtsZ, GTPase domain"/>
    <property type="match status" value="1"/>
</dbReference>
<evidence type="ECO:0000256" key="1">
    <source>
        <dbReference type="ARBA" id="ARBA00009690"/>
    </source>
</evidence>
<dbReference type="InterPro" id="IPR037103">
    <property type="entry name" value="Tubulin/FtsZ-like_C"/>
</dbReference>
<dbReference type="GO" id="GO:0005525">
    <property type="term" value="F:GTP binding"/>
    <property type="evidence" value="ECO:0007669"/>
    <property type="project" value="UniProtKB-UniRule"/>
</dbReference>
<dbReference type="AlphaFoldDB" id="A0A291IRB6"/>
<protein>
    <recommendedName>
        <fullName evidence="5 6">Cell division protein FtsZ</fullName>
    </recommendedName>
</protein>
<gene>
    <name evidence="5" type="primary">ftsZ</name>
    <name evidence="8" type="ORF">CP520_01805</name>
</gene>
<dbReference type="InterPro" id="IPR024757">
    <property type="entry name" value="FtsZ_C"/>
</dbReference>
<accession>A0A291IRB6</accession>
<dbReference type="Pfam" id="PF00091">
    <property type="entry name" value="Tubulin"/>
    <property type="match status" value="1"/>
</dbReference>
<dbReference type="InterPro" id="IPR018316">
    <property type="entry name" value="Tubulin/FtsZ_2-layer-sand-dom"/>
</dbReference>
<dbReference type="InterPro" id="IPR020805">
    <property type="entry name" value="Cell_div_FtsZ_CS"/>
</dbReference>
<dbReference type="SUPFAM" id="SSF52490">
    <property type="entry name" value="Tubulin nucleotide-binding domain-like"/>
    <property type="match status" value="1"/>
</dbReference>
<dbReference type="Gene3D" id="3.30.1330.20">
    <property type="entry name" value="Tubulin/FtsZ, C-terminal domain"/>
    <property type="match status" value="1"/>
</dbReference>
<keyword evidence="5" id="KW-0131">Cell cycle</keyword>
<dbReference type="SMART" id="SM00865">
    <property type="entry name" value="Tubulin_C"/>
    <property type="match status" value="1"/>
</dbReference>